<evidence type="ECO:0000256" key="1">
    <source>
        <dbReference type="SAM" id="MobiDB-lite"/>
    </source>
</evidence>
<proteinExistence type="predicted"/>
<dbReference type="RefSeq" id="WP_328954572.1">
    <property type="nucleotide sequence ID" value="NZ_CP108110.1"/>
</dbReference>
<protein>
    <submittedName>
        <fullName evidence="3">Serine protease</fullName>
    </submittedName>
</protein>
<gene>
    <name evidence="3" type="ORF">OHA16_11615</name>
</gene>
<accession>A0ABZ1TYU2</accession>
<keyword evidence="4" id="KW-1185">Reference proteome</keyword>
<dbReference type="PROSITE" id="PS51318">
    <property type="entry name" value="TAT"/>
    <property type="match status" value="1"/>
</dbReference>
<evidence type="ECO:0000256" key="2">
    <source>
        <dbReference type="SAM" id="SignalP"/>
    </source>
</evidence>
<keyword evidence="3" id="KW-0645">Protease</keyword>
<keyword evidence="2" id="KW-0732">Signal</keyword>
<evidence type="ECO:0000313" key="3">
    <source>
        <dbReference type="EMBL" id="WUQ83555.1"/>
    </source>
</evidence>
<sequence>MTITSPLPRRSVLRALTVAAALGGAAPASGYVSGSAAFAAEPETYTLTIRHLDRDGRVPTHYRTSVTGISGPGAGRSEQPHDASGTASVRLPGGRYLLESSLWTDRVADGTDWIVQPRLDLDRDTTVTVDARTTAPVDVTPPDGPAAFLNSGMFIEVTHGGATRMASIVKATPTLRTAHLGPEAEAGSVKQWYDSYWTTRAGGYALGRTFSGTRALTGLTHHYTAGELATLELRAVARPDAGGAGAGSGAGTGAVAGTAGIDLAPTVGPAAGPSVGASWSLPVPGTATLFVTPLRGTWDVVYTAPAAPGTRPNRYFADGIAVRAGATTTHTFDGPVVGPALTGRAGVERDGDTLTADLPLLADGDGHVPTAPSFDTAWAGLYRDGALLHARSGGLDRATFTVPPGPASYRLAATVARRAATGATTRVNASWTFRSATTAGPVPVPVSVVRFSPGLGPAGTAPAGIPLRVPVTVQGAAADGRVRALTVSMSADGGRSWTVLPVHEGAVTVPNPAAGTAVSLRAELTDTDGNTLDQTLVDAYRTG</sequence>
<feature type="region of interest" description="Disordered" evidence="1">
    <location>
        <begin position="64"/>
        <end position="89"/>
    </location>
</feature>
<dbReference type="InterPro" id="IPR006311">
    <property type="entry name" value="TAT_signal"/>
</dbReference>
<dbReference type="GO" id="GO:0006508">
    <property type="term" value="P:proteolysis"/>
    <property type="evidence" value="ECO:0007669"/>
    <property type="project" value="UniProtKB-KW"/>
</dbReference>
<dbReference type="EMBL" id="CP108110">
    <property type="protein sequence ID" value="WUQ83555.1"/>
    <property type="molecule type" value="Genomic_DNA"/>
</dbReference>
<keyword evidence="3" id="KW-0378">Hydrolase</keyword>
<reference evidence="3" key="1">
    <citation type="submission" date="2022-10" db="EMBL/GenBank/DDBJ databases">
        <title>The complete genomes of actinobacterial strains from the NBC collection.</title>
        <authorList>
            <person name="Joergensen T.S."/>
            <person name="Alvarez Arevalo M."/>
            <person name="Sterndorff E.B."/>
            <person name="Faurdal D."/>
            <person name="Vuksanovic O."/>
            <person name="Mourched A.-S."/>
            <person name="Charusanti P."/>
            <person name="Shaw S."/>
            <person name="Blin K."/>
            <person name="Weber T."/>
        </authorList>
    </citation>
    <scope>NUCLEOTIDE SEQUENCE</scope>
    <source>
        <strain evidence="3">NBC_00222</strain>
    </source>
</reference>
<organism evidence="3 4">
    <name type="scientific">Kitasatospora purpeofusca</name>
    <dbReference type="NCBI Taxonomy" id="67352"/>
    <lineage>
        <taxon>Bacteria</taxon>
        <taxon>Bacillati</taxon>
        <taxon>Actinomycetota</taxon>
        <taxon>Actinomycetes</taxon>
        <taxon>Kitasatosporales</taxon>
        <taxon>Streptomycetaceae</taxon>
        <taxon>Kitasatospora</taxon>
    </lineage>
</organism>
<feature type="chain" id="PRO_5046763567" evidence="2">
    <location>
        <begin position="31"/>
        <end position="543"/>
    </location>
</feature>
<dbReference type="GO" id="GO:0008233">
    <property type="term" value="F:peptidase activity"/>
    <property type="evidence" value="ECO:0007669"/>
    <property type="project" value="UniProtKB-KW"/>
</dbReference>
<name>A0ABZ1TYU2_9ACTN</name>
<feature type="signal peptide" evidence="2">
    <location>
        <begin position="1"/>
        <end position="30"/>
    </location>
</feature>
<evidence type="ECO:0000313" key="4">
    <source>
        <dbReference type="Proteomes" id="UP001432222"/>
    </source>
</evidence>
<dbReference type="Proteomes" id="UP001432222">
    <property type="component" value="Chromosome"/>
</dbReference>